<dbReference type="InterPro" id="IPR036291">
    <property type="entry name" value="NAD(P)-bd_dom_sf"/>
</dbReference>
<evidence type="ECO:0000256" key="2">
    <source>
        <dbReference type="ARBA" id="ARBA00023002"/>
    </source>
</evidence>
<proteinExistence type="inferred from homology"/>
<reference evidence="5 6" key="1">
    <citation type="journal article" date="2018" name="Evol. Lett.">
        <title>Horizontal gene cluster transfer increased hallucinogenic mushroom diversity.</title>
        <authorList>
            <person name="Reynolds H.T."/>
            <person name="Vijayakumar V."/>
            <person name="Gluck-Thaler E."/>
            <person name="Korotkin H.B."/>
            <person name="Matheny P.B."/>
            <person name="Slot J.C."/>
        </authorList>
    </citation>
    <scope>NUCLEOTIDE SEQUENCE [LARGE SCALE GENOMIC DNA]</scope>
    <source>
        <strain evidence="5 6">2629</strain>
    </source>
</reference>
<dbReference type="SUPFAM" id="SSF51735">
    <property type="entry name" value="NAD(P)-binding Rossmann-fold domains"/>
    <property type="match status" value="1"/>
</dbReference>
<dbReference type="InterPro" id="IPR001509">
    <property type="entry name" value="Epimerase_deHydtase"/>
</dbReference>
<keyword evidence="2" id="KW-0560">Oxidoreductase</keyword>
<evidence type="ECO:0000256" key="1">
    <source>
        <dbReference type="ARBA" id="ARBA00007637"/>
    </source>
</evidence>
<organism evidence="5 6">
    <name type="scientific">Panaeolus cyanescens</name>
    <dbReference type="NCBI Taxonomy" id="181874"/>
    <lineage>
        <taxon>Eukaryota</taxon>
        <taxon>Fungi</taxon>
        <taxon>Dikarya</taxon>
        <taxon>Basidiomycota</taxon>
        <taxon>Agaricomycotina</taxon>
        <taxon>Agaricomycetes</taxon>
        <taxon>Agaricomycetidae</taxon>
        <taxon>Agaricales</taxon>
        <taxon>Agaricineae</taxon>
        <taxon>Galeropsidaceae</taxon>
        <taxon>Panaeolus</taxon>
    </lineage>
</organism>
<dbReference type="Gene3D" id="3.40.50.720">
    <property type="entry name" value="NAD(P)-binding Rossmann-like Domain"/>
    <property type="match status" value="1"/>
</dbReference>
<evidence type="ECO:0000259" key="4">
    <source>
        <dbReference type="Pfam" id="PF01370"/>
    </source>
</evidence>
<dbReference type="STRING" id="181874.A0A409YHV6"/>
<gene>
    <name evidence="5" type="ORF">CVT24_002180</name>
</gene>
<dbReference type="PANTHER" id="PTHR43103:SF5">
    <property type="entry name" value="4-EPIMERASE, PUTATIVE (AFU_ORTHOLOGUE AFUA_7G00360)-RELATED"/>
    <property type="match status" value="1"/>
</dbReference>
<comment type="similarity">
    <text evidence="1">Belongs to the NAD(P)-dependent epimerase/dehydratase family.</text>
</comment>
<dbReference type="AlphaFoldDB" id="A0A409YHV6"/>
<dbReference type="EMBL" id="NHTK01001158">
    <property type="protein sequence ID" value="PPR02609.1"/>
    <property type="molecule type" value="Genomic_DNA"/>
</dbReference>
<dbReference type="InParanoid" id="A0A409YHV6"/>
<keyword evidence="6" id="KW-1185">Reference proteome</keyword>
<feature type="domain" description="NAD-dependent epimerase/dehydratase" evidence="4">
    <location>
        <begin position="3"/>
        <end position="176"/>
    </location>
</feature>
<dbReference type="PANTHER" id="PTHR43103">
    <property type="entry name" value="NUCLEOSIDE-DIPHOSPHATE-SUGAR EPIMERASE"/>
    <property type="match status" value="1"/>
</dbReference>
<evidence type="ECO:0000313" key="5">
    <source>
        <dbReference type="EMBL" id="PPR02609.1"/>
    </source>
</evidence>
<evidence type="ECO:0000313" key="6">
    <source>
        <dbReference type="Proteomes" id="UP000284842"/>
    </source>
</evidence>
<dbReference type="OrthoDB" id="202470at2759"/>
<accession>A0A409YHV6</accession>
<protein>
    <recommendedName>
        <fullName evidence="4">NAD-dependent epimerase/dehydratase domain-containing protein</fullName>
    </recommendedName>
</protein>
<dbReference type="GO" id="GO:0016491">
    <property type="term" value="F:oxidoreductase activity"/>
    <property type="evidence" value="ECO:0007669"/>
    <property type="project" value="UniProtKB-KW"/>
</dbReference>
<sequence>MKVLVTGCIGRVGRRVVKAALEQGNIVMGVDKASFKDLEGLEDWFFAPNFSYQSADLQNFEEVLAIVRGNEAVINLAARPYPVDYKVVAHNENVVISWNILRACAELGIKFVAQASSVNVFTMAYCSQTRIRYLPIDEAHPCEPDEPYGLSKVICELQADTIVRRYPEMRVASLRLHYSVPSKSVASSRHRVKDLWGYVQEDSAAQAFLLAVQDNEKWGGHERFLIVAPETACEEETASLLEEFLPDIPIKEGRKITGRQSLFDCSKAAALLGWNHEDKET</sequence>
<evidence type="ECO:0000256" key="3">
    <source>
        <dbReference type="ARBA" id="ARBA00023027"/>
    </source>
</evidence>
<dbReference type="Pfam" id="PF01370">
    <property type="entry name" value="Epimerase"/>
    <property type="match status" value="1"/>
</dbReference>
<comment type="caution">
    <text evidence="5">The sequence shown here is derived from an EMBL/GenBank/DDBJ whole genome shotgun (WGS) entry which is preliminary data.</text>
</comment>
<name>A0A409YHV6_9AGAR</name>
<dbReference type="Proteomes" id="UP000284842">
    <property type="component" value="Unassembled WGS sequence"/>
</dbReference>
<keyword evidence="3" id="KW-0520">NAD</keyword>